<feature type="domain" description="RNA polymerase sigma-70 region 2" evidence="5">
    <location>
        <begin position="29"/>
        <end position="93"/>
    </location>
</feature>
<protein>
    <submittedName>
        <fullName evidence="7">RNA polymerase sigma-70 factor (ECF subfamily)</fullName>
    </submittedName>
</protein>
<evidence type="ECO:0000256" key="4">
    <source>
        <dbReference type="ARBA" id="ARBA00023163"/>
    </source>
</evidence>
<dbReference type="InterPro" id="IPR013325">
    <property type="entry name" value="RNA_pol_sigma_r2"/>
</dbReference>
<dbReference type="Gene3D" id="1.10.10.10">
    <property type="entry name" value="Winged helix-like DNA-binding domain superfamily/Winged helix DNA-binding domain"/>
    <property type="match status" value="1"/>
</dbReference>
<keyword evidence="3" id="KW-0731">Sigma factor</keyword>
<reference evidence="7 8" key="1">
    <citation type="submission" date="2023-07" db="EMBL/GenBank/DDBJ databases">
        <title>Sorghum-associated microbial communities from plants grown in Nebraska, USA.</title>
        <authorList>
            <person name="Schachtman D."/>
        </authorList>
    </citation>
    <scope>NUCLEOTIDE SEQUENCE [LARGE SCALE GENOMIC DNA]</scope>
    <source>
        <strain evidence="7 8">BE190</strain>
    </source>
</reference>
<keyword evidence="2" id="KW-0805">Transcription regulation</keyword>
<dbReference type="Gene3D" id="1.10.1740.10">
    <property type="match status" value="1"/>
</dbReference>
<accession>A0ABU1UW66</accession>
<dbReference type="RefSeq" id="WP_310070526.1">
    <property type="nucleotide sequence ID" value="NZ_JAVDVX010000002.1"/>
</dbReference>
<sequence length="208" mass="23500">MTTTTSTDESELIAQLIHGDDQAFRHVIALHHSLMLNIARAIAGDIFADDIVQEAWVSVYKNIANFERRSSLKTWLLTIVSNQAKARLRKESRQVSLEQMDGEATGSYLDGANFKADGHWQQSIPQWNIESPDALLEEQQLQHCINRTLNLLPPAQKAAFILRDIEQQSFEDICSILAVSATNVRVLVHRARLTLMQVIDRYQETGSC</sequence>
<dbReference type="InterPro" id="IPR014284">
    <property type="entry name" value="RNA_pol_sigma-70_dom"/>
</dbReference>
<name>A0ABU1UW66_9GAMM</name>
<feature type="domain" description="RNA polymerase sigma factor 70 region 4 type 2" evidence="6">
    <location>
        <begin position="143"/>
        <end position="195"/>
    </location>
</feature>
<evidence type="ECO:0000313" key="7">
    <source>
        <dbReference type="EMBL" id="MDR7089424.1"/>
    </source>
</evidence>
<dbReference type="Pfam" id="PF04542">
    <property type="entry name" value="Sigma70_r2"/>
    <property type="match status" value="1"/>
</dbReference>
<keyword evidence="4" id="KW-0804">Transcription</keyword>
<evidence type="ECO:0000256" key="3">
    <source>
        <dbReference type="ARBA" id="ARBA00023082"/>
    </source>
</evidence>
<comment type="caution">
    <text evidence="7">The sequence shown here is derived from an EMBL/GenBank/DDBJ whole genome shotgun (WGS) entry which is preliminary data.</text>
</comment>
<dbReference type="Pfam" id="PF08281">
    <property type="entry name" value="Sigma70_r4_2"/>
    <property type="match status" value="1"/>
</dbReference>
<dbReference type="InterPro" id="IPR036388">
    <property type="entry name" value="WH-like_DNA-bd_sf"/>
</dbReference>
<dbReference type="InterPro" id="IPR013324">
    <property type="entry name" value="RNA_pol_sigma_r3/r4-like"/>
</dbReference>
<dbReference type="SUPFAM" id="SSF88659">
    <property type="entry name" value="Sigma3 and sigma4 domains of RNA polymerase sigma factors"/>
    <property type="match status" value="1"/>
</dbReference>
<keyword evidence="8" id="KW-1185">Reference proteome</keyword>
<dbReference type="SUPFAM" id="SSF88946">
    <property type="entry name" value="Sigma2 domain of RNA polymerase sigma factors"/>
    <property type="match status" value="1"/>
</dbReference>
<dbReference type="InterPro" id="IPR013249">
    <property type="entry name" value="RNA_pol_sigma70_r4_t2"/>
</dbReference>
<dbReference type="Proteomes" id="UP001253595">
    <property type="component" value="Unassembled WGS sequence"/>
</dbReference>
<organism evidence="7 8">
    <name type="scientific">Cellvibrio fibrivorans</name>
    <dbReference type="NCBI Taxonomy" id="126350"/>
    <lineage>
        <taxon>Bacteria</taxon>
        <taxon>Pseudomonadati</taxon>
        <taxon>Pseudomonadota</taxon>
        <taxon>Gammaproteobacteria</taxon>
        <taxon>Cellvibrionales</taxon>
        <taxon>Cellvibrionaceae</taxon>
        <taxon>Cellvibrio</taxon>
    </lineage>
</organism>
<evidence type="ECO:0000259" key="5">
    <source>
        <dbReference type="Pfam" id="PF04542"/>
    </source>
</evidence>
<comment type="similarity">
    <text evidence="1">Belongs to the sigma-70 factor family. ECF subfamily.</text>
</comment>
<proteinExistence type="inferred from homology"/>
<dbReference type="EMBL" id="JAVDVX010000002">
    <property type="protein sequence ID" value="MDR7089424.1"/>
    <property type="molecule type" value="Genomic_DNA"/>
</dbReference>
<dbReference type="InterPro" id="IPR007627">
    <property type="entry name" value="RNA_pol_sigma70_r2"/>
</dbReference>
<evidence type="ECO:0000259" key="6">
    <source>
        <dbReference type="Pfam" id="PF08281"/>
    </source>
</evidence>
<evidence type="ECO:0000256" key="2">
    <source>
        <dbReference type="ARBA" id="ARBA00023015"/>
    </source>
</evidence>
<evidence type="ECO:0000256" key="1">
    <source>
        <dbReference type="ARBA" id="ARBA00010641"/>
    </source>
</evidence>
<dbReference type="CDD" id="cd06171">
    <property type="entry name" value="Sigma70_r4"/>
    <property type="match status" value="1"/>
</dbReference>
<dbReference type="PANTHER" id="PTHR43133">
    <property type="entry name" value="RNA POLYMERASE ECF-TYPE SIGMA FACTO"/>
    <property type="match status" value="1"/>
</dbReference>
<dbReference type="NCBIfam" id="TIGR02937">
    <property type="entry name" value="sigma70-ECF"/>
    <property type="match status" value="1"/>
</dbReference>
<evidence type="ECO:0000313" key="8">
    <source>
        <dbReference type="Proteomes" id="UP001253595"/>
    </source>
</evidence>
<dbReference type="PANTHER" id="PTHR43133:SF53">
    <property type="entry name" value="ECF RNA POLYMERASE SIGMA-E FACTOR"/>
    <property type="match status" value="1"/>
</dbReference>
<gene>
    <name evidence="7" type="ORF">J2X05_001430</name>
</gene>
<dbReference type="InterPro" id="IPR039425">
    <property type="entry name" value="RNA_pol_sigma-70-like"/>
</dbReference>